<reference evidence="2" key="1">
    <citation type="journal article" date="2019" name="bioRxiv">
        <title>The Genome of the Zebra Mussel, Dreissena polymorpha: A Resource for Invasive Species Research.</title>
        <authorList>
            <person name="McCartney M.A."/>
            <person name="Auch B."/>
            <person name="Kono T."/>
            <person name="Mallez S."/>
            <person name="Zhang Y."/>
            <person name="Obille A."/>
            <person name="Becker A."/>
            <person name="Abrahante J.E."/>
            <person name="Garbe J."/>
            <person name="Badalamenti J.P."/>
            <person name="Herman A."/>
            <person name="Mangelson H."/>
            <person name="Liachko I."/>
            <person name="Sullivan S."/>
            <person name="Sone E.D."/>
            <person name="Koren S."/>
            <person name="Silverstein K.A.T."/>
            <person name="Beckman K.B."/>
            <person name="Gohl D.M."/>
        </authorList>
    </citation>
    <scope>NUCLEOTIDE SEQUENCE</scope>
    <source>
        <strain evidence="2">Duluth1</strain>
        <tissue evidence="2">Whole animal</tissue>
    </source>
</reference>
<evidence type="ECO:0000313" key="3">
    <source>
        <dbReference type="Proteomes" id="UP000828390"/>
    </source>
</evidence>
<dbReference type="EMBL" id="JAIWYP010000009">
    <property type="protein sequence ID" value="KAH3771854.1"/>
    <property type="molecule type" value="Genomic_DNA"/>
</dbReference>
<dbReference type="Proteomes" id="UP000828390">
    <property type="component" value="Unassembled WGS sequence"/>
</dbReference>
<accession>A0A9D4E466</accession>
<feature type="compositionally biased region" description="Acidic residues" evidence="1">
    <location>
        <begin position="102"/>
        <end position="122"/>
    </location>
</feature>
<comment type="caution">
    <text evidence="2">The sequence shown here is derived from an EMBL/GenBank/DDBJ whole genome shotgun (WGS) entry which is preliminary data.</text>
</comment>
<name>A0A9D4E466_DREPO</name>
<dbReference type="AlphaFoldDB" id="A0A9D4E466"/>
<proteinExistence type="predicted"/>
<keyword evidence="3" id="KW-1185">Reference proteome</keyword>
<gene>
    <name evidence="2" type="ORF">DPMN_173183</name>
</gene>
<sequence>MMGESSSHIWVNTSLLDQPGTTSVPSAPGYNCDAYDNFDNINTSSSLVSPSSSIIFRNILADDDVSACDDCAGDGDALVSANNVSARVGDVDALVSAGEISECNDDGAGDDDSMADDDDGAGDGDALVSAGDVSACVGDGDALVSAGDVSACNDDSMVGYGVGDDDSDYDDGAGGTDASTYEDYLENISSDEDVQDVDIVCPSPPSSVIEISSDDEEIAVEPSELKTLYQVHTVTLTKKTMFLGDNVVGRSHTVEQDYFEILK</sequence>
<evidence type="ECO:0000313" key="2">
    <source>
        <dbReference type="EMBL" id="KAH3771854.1"/>
    </source>
</evidence>
<reference evidence="2" key="2">
    <citation type="submission" date="2020-11" db="EMBL/GenBank/DDBJ databases">
        <authorList>
            <person name="McCartney M.A."/>
            <person name="Auch B."/>
            <person name="Kono T."/>
            <person name="Mallez S."/>
            <person name="Becker A."/>
            <person name="Gohl D.M."/>
            <person name="Silverstein K.A.T."/>
            <person name="Koren S."/>
            <person name="Bechman K.B."/>
            <person name="Herman A."/>
            <person name="Abrahante J.E."/>
            <person name="Garbe J."/>
        </authorList>
    </citation>
    <scope>NUCLEOTIDE SEQUENCE</scope>
    <source>
        <strain evidence="2">Duluth1</strain>
        <tissue evidence="2">Whole animal</tissue>
    </source>
</reference>
<protein>
    <submittedName>
        <fullName evidence="2">Uncharacterized protein</fullName>
    </submittedName>
</protein>
<evidence type="ECO:0000256" key="1">
    <source>
        <dbReference type="SAM" id="MobiDB-lite"/>
    </source>
</evidence>
<feature type="region of interest" description="Disordered" evidence="1">
    <location>
        <begin position="100"/>
        <end position="123"/>
    </location>
</feature>
<organism evidence="2 3">
    <name type="scientific">Dreissena polymorpha</name>
    <name type="common">Zebra mussel</name>
    <name type="synonym">Mytilus polymorpha</name>
    <dbReference type="NCBI Taxonomy" id="45954"/>
    <lineage>
        <taxon>Eukaryota</taxon>
        <taxon>Metazoa</taxon>
        <taxon>Spiralia</taxon>
        <taxon>Lophotrochozoa</taxon>
        <taxon>Mollusca</taxon>
        <taxon>Bivalvia</taxon>
        <taxon>Autobranchia</taxon>
        <taxon>Heteroconchia</taxon>
        <taxon>Euheterodonta</taxon>
        <taxon>Imparidentia</taxon>
        <taxon>Neoheterodontei</taxon>
        <taxon>Myida</taxon>
        <taxon>Dreissenoidea</taxon>
        <taxon>Dreissenidae</taxon>
        <taxon>Dreissena</taxon>
    </lineage>
</organism>